<dbReference type="PIRSF" id="PIRSF006806">
    <property type="entry name" value="FTHF_cligase"/>
    <property type="match status" value="1"/>
</dbReference>
<dbReference type="GO" id="GO:0030272">
    <property type="term" value="F:5-formyltetrahydrofolate cyclo-ligase activity"/>
    <property type="evidence" value="ECO:0007669"/>
    <property type="project" value="UniProtKB-EC"/>
</dbReference>
<dbReference type="AlphaFoldDB" id="A0A916J6I2"/>
<proteinExistence type="inferred from homology"/>
<evidence type="ECO:0000313" key="7">
    <source>
        <dbReference type="Proteomes" id="UP000742786"/>
    </source>
</evidence>
<dbReference type="PANTHER" id="PTHR23407">
    <property type="entry name" value="ATPASE INHIBITOR/5-FORMYLTETRAHYDROFOLATE CYCLO-LIGASE"/>
    <property type="match status" value="1"/>
</dbReference>
<keyword evidence="6" id="KW-0436">Ligase</keyword>
<evidence type="ECO:0000256" key="5">
    <source>
        <dbReference type="RuleBase" id="RU361279"/>
    </source>
</evidence>
<dbReference type="GO" id="GO:0009396">
    <property type="term" value="P:folic acid-containing compound biosynthetic process"/>
    <property type="evidence" value="ECO:0007669"/>
    <property type="project" value="TreeGrafter"/>
</dbReference>
<comment type="similarity">
    <text evidence="1 5">Belongs to the 5-formyltetrahydrofolate cyclo-ligase family.</text>
</comment>
<feature type="binding site" evidence="4">
    <location>
        <position position="69"/>
    </location>
    <ligand>
        <name>substrate</name>
    </ligand>
</feature>
<comment type="cofactor">
    <cofactor evidence="5">
        <name>Mg(2+)</name>
        <dbReference type="ChEBI" id="CHEBI:18420"/>
    </cofactor>
</comment>
<dbReference type="GO" id="GO:0035999">
    <property type="term" value="P:tetrahydrofolate interconversion"/>
    <property type="evidence" value="ECO:0007669"/>
    <property type="project" value="TreeGrafter"/>
</dbReference>
<dbReference type="EMBL" id="CAJQUM010000001">
    <property type="protein sequence ID" value="CAG4884840.1"/>
    <property type="molecule type" value="Genomic_DNA"/>
</dbReference>
<evidence type="ECO:0000256" key="2">
    <source>
        <dbReference type="ARBA" id="ARBA00022741"/>
    </source>
</evidence>
<dbReference type="GO" id="GO:0046872">
    <property type="term" value="F:metal ion binding"/>
    <property type="evidence" value="ECO:0007669"/>
    <property type="project" value="UniProtKB-KW"/>
</dbReference>
<reference evidence="6" key="1">
    <citation type="submission" date="2021-04" db="EMBL/GenBank/DDBJ databases">
        <authorList>
            <person name="Hornung B."/>
        </authorList>
    </citation>
    <scope>NUCLEOTIDE SEQUENCE</scope>
    <source>
        <strain evidence="6">G5G6</strain>
    </source>
</reference>
<keyword evidence="5" id="KW-0479">Metal-binding</keyword>
<dbReference type="InterPro" id="IPR024185">
    <property type="entry name" value="FTHF_cligase-like_sf"/>
</dbReference>
<organism evidence="6 7">
    <name type="scientific">Georgfuchsia toluolica</name>
    <dbReference type="NCBI Taxonomy" id="424218"/>
    <lineage>
        <taxon>Bacteria</taxon>
        <taxon>Pseudomonadati</taxon>
        <taxon>Pseudomonadota</taxon>
        <taxon>Betaproteobacteria</taxon>
        <taxon>Nitrosomonadales</taxon>
        <taxon>Sterolibacteriaceae</taxon>
        <taxon>Georgfuchsia</taxon>
    </lineage>
</organism>
<dbReference type="InterPro" id="IPR037171">
    <property type="entry name" value="NagB/RpiA_transferase-like"/>
</dbReference>
<comment type="caution">
    <text evidence="6">The sequence shown here is derived from an EMBL/GenBank/DDBJ whole genome shotgun (WGS) entry which is preliminary data.</text>
</comment>
<evidence type="ECO:0000256" key="3">
    <source>
        <dbReference type="ARBA" id="ARBA00022840"/>
    </source>
</evidence>
<sequence length="201" mass="22098">MTSRRDQGNQDNEAAAFRQALRRELIAAREALPAALHARKSAAVLDHLYPLLTARPPGMLAFYWPIRAEIDCRSLLPPLLALGWRACLPVIVDRAQALEFREWTPESHMVLGGHGIPTVAAGPAVLPDVLLLPVNGFDREGYRLGYGGGYFDRTLTTLEPRPFAIGVGFDLARIDSIGPRRHDHALDAVVTESGIERFPCS</sequence>
<gene>
    <name evidence="6" type="ORF">GTOL_12723</name>
</gene>
<dbReference type="Proteomes" id="UP000742786">
    <property type="component" value="Unassembled WGS sequence"/>
</dbReference>
<keyword evidence="7" id="KW-1185">Reference proteome</keyword>
<keyword evidence="3 5" id="KW-0067">ATP-binding</keyword>
<accession>A0A916J6I2</accession>
<dbReference type="GO" id="GO:0005524">
    <property type="term" value="F:ATP binding"/>
    <property type="evidence" value="ECO:0007669"/>
    <property type="project" value="UniProtKB-KW"/>
</dbReference>
<keyword evidence="2 5" id="KW-0547">Nucleotide-binding</keyword>
<dbReference type="SUPFAM" id="SSF100950">
    <property type="entry name" value="NagB/RpiA/CoA transferase-like"/>
    <property type="match status" value="1"/>
</dbReference>
<evidence type="ECO:0000256" key="1">
    <source>
        <dbReference type="ARBA" id="ARBA00010638"/>
    </source>
</evidence>
<keyword evidence="5" id="KW-0460">Magnesium</keyword>
<dbReference type="InterPro" id="IPR002698">
    <property type="entry name" value="FTHF_cligase"/>
</dbReference>
<name>A0A916J6I2_9PROT</name>
<dbReference type="NCBIfam" id="TIGR02727">
    <property type="entry name" value="MTHFS_bact"/>
    <property type="match status" value="1"/>
</dbReference>
<dbReference type="RefSeq" id="WP_220636646.1">
    <property type="nucleotide sequence ID" value="NZ_CAJQUM010000001.1"/>
</dbReference>
<evidence type="ECO:0000256" key="4">
    <source>
        <dbReference type="PIRSR" id="PIRSR006806-1"/>
    </source>
</evidence>
<comment type="catalytic activity">
    <reaction evidence="5">
        <text>(6S)-5-formyl-5,6,7,8-tetrahydrofolate + ATP = (6R)-5,10-methenyltetrahydrofolate + ADP + phosphate</text>
        <dbReference type="Rhea" id="RHEA:10488"/>
        <dbReference type="ChEBI" id="CHEBI:30616"/>
        <dbReference type="ChEBI" id="CHEBI:43474"/>
        <dbReference type="ChEBI" id="CHEBI:57455"/>
        <dbReference type="ChEBI" id="CHEBI:57457"/>
        <dbReference type="ChEBI" id="CHEBI:456216"/>
        <dbReference type="EC" id="6.3.3.2"/>
    </reaction>
</comment>
<dbReference type="Gene3D" id="3.40.50.10420">
    <property type="entry name" value="NagB/RpiA/CoA transferase-like"/>
    <property type="match status" value="1"/>
</dbReference>
<evidence type="ECO:0000313" key="6">
    <source>
        <dbReference type="EMBL" id="CAG4884840.1"/>
    </source>
</evidence>
<dbReference type="Pfam" id="PF01812">
    <property type="entry name" value="5-FTHF_cyc-lig"/>
    <property type="match status" value="1"/>
</dbReference>
<dbReference type="EC" id="6.3.3.2" evidence="5"/>
<dbReference type="PANTHER" id="PTHR23407:SF1">
    <property type="entry name" value="5-FORMYLTETRAHYDROFOLATE CYCLO-LIGASE"/>
    <property type="match status" value="1"/>
</dbReference>
<protein>
    <recommendedName>
        <fullName evidence="5">5-formyltetrahydrofolate cyclo-ligase</fullName>
        <ecNumber evidence="5">6.3.3.2</ecNumber>
    </recommendedName>
</protein>